<accession>A0A839A9V0</accession>
<dbReference type="EMBL" id="JACFXV010000029">
    <property type="protein sequence ID" value="MBA5775722.1"/>
    <property type="molecule type" value="Genomic_DNA"/>
</dbReference>
<dbReference type="PANTHER" id="PTHR37947:SF1">
    <property type="entry name" value="BLL2462 PROTEIN"/>
    <property type="match status" value="1"/>
</dbReference>
<keyword evidence="1" id="KW-0472">Membrane</keyword>
<dbReference type="AlphaFoldDB" id="A0A839A9V0"/>
<feature type="transmembrane region" description="Helical" evidence="1">
    <location>
        <begin position="667"/>
        <end position="688"/>
    </location>
</feature>
<gene>
    <name evidence="2" type="ORF">H2509_01130</name>
</gene>
<keyword evidence="1" id="KW-1133">Transmembrane helix</keyword>
<dbReference type="SUPFAM" id="SSF52317">
    <property type="entry name" value="Class I glutamine amidotransferase-like"/>
    <property type="match status" value="1"/>
</dbReference>
<evidence type="ECO:0000313" key="3">
    <source>
        <dbReference type="Proteomes" id="UP000541109"/>
    </source>
</evidence>
<evidence type="ECO:0000256" key="1">
    <source>
        <dbReference type="SAM" id="Phobius"/>
    </source>
</evidence>
<dbReference type="Gene3D" id="3.40.50.880">
    <property type="match status" value="1"/>
</dbReference>
<dbReference type="InterPro" id="IPR029062">
    <property type="entry name" value="Class_I_gatase-like"/>
</dbReference>
<dbReference type="RefSeq" id="WP_182161453.1">
    <property type="nucleotide sequence ID" value="NZ_JACFXV010000029.1"/>
</dbReference>
<organism evidence="2 3">
    <name type="scientific">Stappia albiluteola</name>
    <dbReference type="NCBI Taxonomy" id="2758565"/>
    <lineage>
        <taxon>Bacteria</taxon>
        <taxon>Pseudomonadati</taxon>
        <taxon>Pseudomonadota</taxon>
        <taxon>Alphaproteobacteria</taxon>
        <taxon>Hyphomicrobiales</taxon>
        <taxon>Stappiaceae</taxon>
        <taxon>Stappia</taxon>
    </lineage>
</organism>
<feature type="transmembrane region" description="Helical" evidence="1">
    <location>
        <begin position="40"/>
        <end position="57"/>
    </location>
</feature>
<sequence length="692" mass="74427">MIWSLSFDPLVPVWLLLTAAIAGAVVALVAALLRLRAWPLRAAAIALTLFALAGPAIEREDREPLSSIVAVVVDDSQSQTLADRAATAEAARAALETRLKALSGFEIRTIHAGRGDGAHADGTALFGALARGLSDIPPERVGGAVLITDGQVHDIPEKAAELGFDAPLHALVTGTADEMDRRLAIGKAPRFGLVGSQQLVTLQLQDRGLATGGDRARIVIRRNGEVIGEERVAPGATVDIPVEIANGGDNIFEFAADALPGELTDINNRVVVTIDGIRENLRVLLVSGSPHAGERTWRNLLKSDASVDLVHFTILRPPDKQDGTPINQLSLIAFPTRELFSVKIDEFDLIIFDRYVRRGVLPLLYFDNIARYVKEGGALLIAGGPDYSEGGSIYRTPLSTVLPAEPTGSLFEEPYRAEISDTGNRHPVTRGLPGSSSEPPAWSRWFRLVDSNVLEGETLMTGPEERPLLVLNRKEQGRVAVFLSDHVWLWARGYEGGGPHVPLLRRLAHWLMKEPDLEEEALRLTARGSEVIVERQTIGDSVGDIVLTLPSGETRLLTPTETEPGLWRASAPAPDLGLYAADDGTRKALVNVGPPNPREFTDVLSTTGTLADLTAATGGSATRLKDIGGDLEVPRVVSLRRAADYSGSGWIGFKSTDASVLKGIDRYPLFAGFLGLAILLGAVSMVWYREGR</sequence>
<reference evidence="2 3" key="1">
    <citation type="submission" date="2020-07" db="EMBL/GenBank/DDBJ databases">
        <title>Stappia sp., F7233, whole genome shotgun sequencing project.</title>
        <authorList>
            <person name="Jiang S."/>
            <person name="Liu Z.W."/>
            <person name="Du Z.J."/>
        </authorList>
    </citation>
    <scope>NUCLEOTIDE SEQUENCE [LARGE SCALE GENOMIC DNA]</scope>
    <source>
        <strain evidence="2 3">F7233</strain>
    </source>
</reference>
<name>A0A839A9V0_9HYPH</name>
<evidence type="ECO:0008006" key="4">
    <source>
        <dbReference type="Google" id="ProtNLM"/>
    </source>
</evidence>
<evidence type="ECO:0000313" key="2">
    <source>
        <dbReference type="EMBL" id="MBA5775722.1"/>
    </source>
</evidence>
<feature type="transmembrane region" description="Helical" evidence="1">
    <location>
        <begin position="12"/>
        <end position="33"/>
    </location>
</feature>
<protein>
    <recommendedName>
        <fullName evidence="4">Glutamine amidotransferase domain-containing protein</fullName>
    </recommendedName>
</protein>
<proteinExistence type="predicted"/>
<keyword evidence="3" id="KW-1185">Reference proteome</keyword>
<dbReference type="PANTHER" id="PTHR37947">
    <property type="entry name" value="BLL2462 PROTEIN"/>
    <property type="match status" value="1"/>
</dbReference>
<keyword evidence="1" id="KW-0812">Transmembrane</keyword>
<comment type="caution">
    <text evidence="2">The sequence shown here is derived from an EMBL/GenBank/DDBJ whole genome shotgun (WGS) entry which is preliminary data.</text>
</comment>
<dbReference type="Proteomes" id="UP000541109">
    <property type="component" value="Unassembled WGS sequence"/>
</dbReference>